<evidence type="ECO:0000313" key="5">
    <source>
        <dbReference type="EMBL" id="BAF34842.1"/>
    </source>
</evidence>
<dbReference type="InterPro" id="IPR036291">
    <property type="entry name" value="NAD(P)-bd_dom_sf"/>
</dbReference>
<dbReference type="InterPro" id="IPR045312">
    <property type="entry name" value="PCBER-like"/>
</dbReference>
<dbReference type="Pfam" id="PF05368">
    <property type="entry name" value="NmrA"/>
    <property type="match status" value="1"/>
</dbReference>
<protein>
    <submittedName>
        <fullName evidence="5">Pterocarpan reductase</fullName>
    </submittedName>
</protein>
<dbReference type="PANTHER" id="PTHR43349:SF35">
    <property type="entry name" value="PHENYLCOUMARAN BENZYLIC ETHER REDUCTASE 1"/>
    <property type="match status" value="1"/>
</dbReference>
<dbReference type="CDD" id="cd05259">
    <property type="entry name" value="PCBER_SDR_a"/>
    <property type="match status" value="1"/>
</dbReference>
<evidence type="ECO:0000256" key="3">
    <source>
        <dbReference type="ARBA" id="ARBA00023002"/>
    </source>
</evidence>
<dbReference type="SMR" id="Q05JY2"/>
<name>Q05JY2_LOTJA</name>
<dbReference type="PANTHER" id="PTHR43349">
    <property type="entry name" value="PINORESINOL REDUCTASE-RELATED"/>
    <property type="match status" value="1"/>
</dbReference>
<organism evidence="5">
    <name type="scientific">Lotus japonicus</name>
    <name type="common">Lotus corniculatus var. japonicus</name>
    <dbReference type="NCBI Taxonomy" id="34305"/>
    <lineage>
        <taxon>Eukaryota</taxon>
        <taxon>Viridiplantae</taxon>
        <taxon>Streptophyta</taxon>
        <taxon>Embryophyta</taxon>
        <taxon>Tracheophyta</taxon>
        <taxon>Spermatophyta</taxon>
        <taxon>Magnoliopsida</taxon>
        <taxon>eudicotyledons</taxon>
        <taxon>Gunneridae</taxon>
        <taxon>Pentapetalae</taxon>
        <taxon>rosids</taxon>
        <taxon>fabids</taxon>
        <taxon>Fabales</taxon>
        <taxon>Fabaceae</taxon>
        <taxon>Papilionoideae</taxon>
        <taxon>50 kb inversion clade</taxon>
        <taxon>NPAAA clade</taxon>
        <taxon>Hologalegina</taxon>
        <taxon>robinioid clade</taxon>
        <taxon>Loteae</taxon>
        <taxon>Lotus</taxon>
    </lineage>
</organism>
<evidence type="ECO:0000256" key="1">
    <source>
        <dbReference type="ARBA" id="ARBA00005725"/>
    </source>
</evidence>
<dbReference type="SUPFAM" id="SSF51735">
    <property type="entry name" value="NAD(P)-binding Rossmann-fold domains"/>
    <property type="match status" value="1"/>
</dbReference>
<comment type="similarity">
    <text evidence="1">Belongs to the NmrA-type oxidoreductase family. Isoflavone reductase subfamily.</text>
</comment>
<dbReference type="AlphaFoldDB" id="Q05JY2"/>
<feature type="domain" description="NmrA-like" evidence="4">
    <location>
        <begin position="3"/>
        <end position="304"/>
    </location>
</feature>
<dbReference type="Gene3D" id="3.90.25.10">
    <property type="entry name" value="UDP-galactose 4-epimerase, domain 1"/>
    <property type="match status" value="1"/>
</dbReference>
<dbReference type="Gene3D" id="3.40.50.720">
    <property type="entry name" value="NAD(P)-binding Rossmann-like Domain"/>
    <property type="match status" value="1"/>
</dbReference>
<dbReference type="GO" id="GO:0009807">
    <property type="term" value="P:lignan biosynthetic process"/>
    <property type="evidence" value="ECO:0007669"/>
    <property type="project" value="UniProtKB-ARBA"/>
</dbReference>
<dbReference type="OrthoDB" id="419598at2759"/>
<dbReference type="KEGG" id="ag:BAF34842"/>
<reference evidence="5" key="1">
    <citation type="journal article" date="2006" name="FEBS Lett.">
        <title>Identification of cDNAs encoding pterocarpan reductase involved in isoflavan phytoalexin biosynthesis in Lotus japonicus by EST mining.</title>
        <authorList>
            <person name="Akashi T."/>
            <person name="Koshimizu S."/>
            <person name="Aoki T."/>
            <person name="Ayabe S."/>
        </authorList>
    </citation>
    <scope>NUCLEOTIDE SEQUENCE</scope>
</reference>
<dbReference type="EMBL" id="AB265590">
    <property type="protein sequence ID" value="BAF34842.1"/>
    <property type="molecule type" value="mRNA"/>
</dbReference>
<evidence type="ECO:0000256" key="2">
    <source>
        <dbReference type="ARBA" id="ARBA00022857"/>
    </source>
</evidence>
<sequence>MATTKILVIGGTGWIGKFMVEASAKAGYPTFALVRDSTLSSPAKASIIQKFNTLGVNLVLGDIHDHESLVKAIKQVDVVISTVSYMHLPDQYKIISAIKEAGNIKRFFPSEFGNDVDRADESVDEGKELFDTKVNIRRTIESEGIPYTYVVANFFAGHFLPTLSQLFVPIPPTPFDKVIILGDGNPKAVFNTEEDVAAFTIKAVDDPRTLNKVLYIRPQANTISYNELVPLWEKKTGKTLERVYIPEEQIFKLIKESSFPFNMGLAIAHAAFVKEEHTNYEIDPSFGVEASQLYPDVKFTTVDELFKEHDGSTPFYLNQFIQAN</sequence>
<gene>
    <name evidence="5" type="primary">PTR2</name>
</gene>
<keyword evidence="2" id="KW-0521">NADP</keyword>
<keyword evidence="3" id="KW-0560">Oxidoreductase</keyword>
<accession>Q05JY2</accession>
<dbReference type="InterPro" id="IPR050608">
    <property type="entry name" value="NmrA-type/Isoflavone_red_sf"/>
</dbReference>
<dbReference type="InterPro" id="IPR008030">
    <property type="entry name" value="NmrA-like"/>
</dbReference>
<proteinExistence type="evidence at transcript level"/>
<dbReference type="GO" id="GO:0016491">
    <property type="term" value="F:oxidoreductase activity"/>
    <property type="evidence" value="ECO:0007669"/>
    <property type="project" value="UniProtKB-KW"/>
</dbReference>
<evidence type="ECO:0000259" key="4">
    <source>
        <dbReference type="Pfam" id="PF05368"/>
    </source>
</evidence>